<name>A0A8H5HHL3_9AGAR</name>
<protein>
    <recommendedName>
        <fullName evidence="6">Nitronate monooxygenase domain-containing protein</fullName>
    </recommendedName>
</protein>
<evidence type="ECO:0008006" key="6">
    <source>
        <dbReference type="Google" id="ProtNLM"/>
    </source>
</evidence>
<dbReference type="InterPro" id="IPR013785">
    <property type="entry name" value="Aldolase_TIM"/>
</dbReference>
<dbReference type="PANTHER" id="PTHR32332">
    <property type="entry name" value="2-NITROPROPANE DIOXYGENASE"/>
    <property type="match status" value="1"/>
</dbReference>
<dbReference type="CDD" id="cd04730">
    <property type="entry name" value="NPD_like"/>
    <property type="match status" value="1"/>
</dbReference>
<dbReference type="PANTHER" id="PTHR32332:SF31">
    <property type="entry name" value="2-NITROPROPANE DIOXYGENASE FAMILY, PUTATIVE (AFU_ORTHOLOGUE AFUA_2G09850)-RELATED"/>
    <property type="match status" value="1"/>
</dbReference>
<organism evidence="4 5">
    <name type="scientific">Tricholomella constricta</name>
    <dbReference type="NCBI Taxonomy" id="117010"/>
    <lineage>
        <taxon>Eukaryota</taxon>
        <taxon>Fungi</taxon>
        <taxon>Dikarya</taxon>
        <taxon>Basidiomycota</taxon>
        <taxon>Agaricomycotina</taxon>
        <taxon>Agaricomycetes</taxon>
        <taxon>Agaricomycetidae</taxon>
        <taxon>Agaricales</taxon>
        <taxon>Tricholomatineae</taxon>
        <taxon>Lyophyllaceae</taxon>
        <taxon>Tricholomella</taxon>
    </lineage>
</organism>
<comment type="caution">
    <text evidence="4">The sequence shown here is derived from an EMBL/GenBank/DDBJ whole genome shotgun (WGS) entry which is preliminary data.</text>
</comment>
<keyword evidence="2" id="KW-0288">FMN</keyword>
<accession>A0A8H5HHL3</accession>
<keyword evidence="1" id="KW-0285">Flavoprotein</keyword>
<sequence>MSTISTKLTKLLGLRTPLVSAPMAGASGGALAAHVSQGGALGFIAYGYQSVDMLRSEVEMARSLLQIHPQSPLPIGIGYLGWQLEKPNTAAHELLSIALDNNVQAVWLSFGEELQRWIKFIRDSERKPGDTKIFVQVTSVEEALVAFNEWKADVIVAQGIEAGGHGSSTAAPLFTLVSEILSVIPKDGPPVLATGGLVNGSHLASLLALGASGIVLGTRFLLSPESLYSASQRQALISARTGSSVRTMAFDYARNTLGWPRGIDGRGLRNNTVVDFENGLDIDDLRRKYLEGVKANDPDRIVIWAGAGVGLMDKVQPAKEIVEEIHGECVAHLQTAASSLL</sequence>
<dbReference type="Proteomes" id="UP000565441">
    <property type="component" value="Unassembled WGS sequence"/>
</dbReference>
<dbReference type="SUPFAM" id="SSF51412">
    <property type="entry name" value="Inosine monophosphate dehydrogenase (IMPDH)"/>
    <property type="match status" value="1"/>
</dbReference>
<dbReference type="AlphaFoldDB" id="A0A8H5HHL3"/>
<evidence type="ECO:0000313" key="5">
    <source>
        <dbReference type="Proteomes" id="UP000565441"/>
    </source>
</evidence>
<dbReference type="EMBL" id="JAACJP010000006">
    <property type="protein sequence ID" value="KAF5383533.1"/>
    <property type="molecule type" value="Genomic_DNA"/>
</dbReference>
<keyword evidence="3" id="KW-0560">Oxidoreductase</keyword>
<dbReference type="OrthoDB" id="2349068at2759"/>
<reference evidence="4 5" key="1">
    <citation type="journal article" date="2020" name="ISME J.">
        <title>Uncovering the hidden diversity of litter-decomposition mechanisms in mushroom-forming fungi.</title>
        <authorList>
            <person name="Floudas D."/>
            <person name="Bentzer J."/>
            <person name="Ahren D."/>
            <person name="Johansson T."/>
            <person name="Persson P."/>
            <person name="Tunlid A."/>
        </authorList>
    </citation>
    <scope>NUCLEOTIDE SEQUENCE [LARGE SCALE GENOMIC DNA]</scope>
    <source>
        <strain evidence="4 5">CBS 661.87</strain>
    </source>
</reference>
<evidence type="ECO:0000256" key="2">
    <source>
        <dbReference type="ARBA" id="ARBA00022643"/>
    </source>
</evidence>
<evidence type="ECO:0000256" key="3">
    <source>
        <dbReference type="ARBA" id="ARBA00023002"/>
    </source>
</evidence>
<gene>
    <name evidence="4" type="ORF">D9615_003693</name>
</gene>
<keyword evidence="5" id="KW-1185">Reference proteome</keyword>
<evidence type="ECO:0000313" key="4">
    <source>
        <dbReference type="EMBL" id="KAF5383533.1"/>
    </source>
</evidence>
<dbReference type="Gene3D" id="3.20.20.70">
    <property type="entry name" value="Aldolase class I"/>
    <property type="match status" value="1"/>
</dbReference>
<evidence type="ECO:0000256" key="1">
    <source>
        <dbReference type="ARBA" id="ARBA00022630"/>
    </source>
</evidence>
<dbReference type="GO" id="GO:0018580">
    <property type="term" value="F:nitronate monooxygenase activity"/>
    <property type="evidence" value="ECO:0007669"/>
    <property type="project" value="InterPro"/>
</dbReference>
<dbReference type="InterPro" id="IPR004136">
    <property type="entry name" value="NMO"/>
</dbReference>
<proteinExistence type="predicted"/>
<dbReference type="Pfam" id="PF03060">
    <property type="entry name" value="NMO"/>
    <property type="match status" value="1"/>
</dbReference>